<comment type="caution">
    <text evidence="2">The sequence shown here is derived from an EMBL/GenBank/DDBJ whole genome shotgun (WGS) entry which is preliminary data.</text>
</comment>
<evidence type="ECO:0000313" key="2">
    <source>
        <dbReference type="EMBL" id="ORY18509.1"/>
    </source>
</evidence>
<dbReference type="AlphaFoldDB" id="A0A1Y2A7N2"/>
<organism evidence="2 3">
    <name type="scientific">Clohesyomyces aquaticus</name>
    <dbReference type="NCBI Taxonomy" id="1231657"/>
    <lineage>
        <taxon>Eukaryota</taxon>
        <taxon>Fungi</taxon>
        <taxon>Dikarya</taxon>
        <taxon>Ascomycota</taxon>
        <taxon>Pezizomycotina</taxon>
        <taxon>Dothideomycetes</taxon>
        <taxon>Pleosporomycetidae</taxon>
        <taxon>Pleosporales</taxon>
        <taxon>Lindgomycetaceae</taxon>
        <taxon>Clohesyomyces</taxon>
    </lineage>
</organism>
<evidence type="ECO:0000256" key="1">
    <source>
        <dbReference type="SAM" id="MobiDB-lite"/>
    </source>
</evidence>
<reference evidence="2 3" key="1">
    <citation type="submission" date="2016-07" db="EMBL/GenBank/DDBJ databases">
        <title>Pervasive Adenine N6-methylation of Active Genes in Fungi.</title>
        <authorList>
            <consortium name="DOE Joint Genome Institute"/>
            <person name="Mondo S.J."/>
            <person name="Dannebaum R.O."/>
            <person name="Kuo R.C."/>
            <person name="Labutti K."/>
            <person name="Haridas S."/>
            <person name="Kuo A."/>
            <person name="Salamov A."/>
            <person name="Ahrendt S.R."/>
            <person name="Lipzen A."/>
            <person name="Sullivan W."/>
            <person name="Andreopoulos W.B."/>
            <person name="Clum A."/>
            <person name="Lindquist E."/>
            <person name="Daum C."/>
            <person name="Ramamoorthy G.K."/>
            <person name="Gryganskyi A."/>
            <person name="Culley D."/>
            <person name="Magnuson J.K."/>
            <person name="James T.Y."/>
            <person name="O'Malley M.A."/>
            <person name="Stajich J.E."/>
            <person name="Spatafora J.W."/>
            <person name="Visel A."/>
            <person name="Grigoriev I.V."/>
        </authorList>
    </citation>
    <scope>NUCLEOTIDE SEQUENCE [LARGE SCALE GENOMIC DNA]</scope>
    <source>
        <strain evidence="2 3">CBS 115471</strain>
    </source>
</reference>
<feature type="region of interest" description="Disordered" evidence="1">
    <location>
        <begin position="29"/>
        <end position="62"/>
    </location>
</feature>
<accession>A0A1Y2A7N2</accession>
<name>A0A1Y2A7N2_9PLEO</name>
<protein>
    <submittedName>
        <fullName evidence="2">Uncharacterized protein</fullName>
    </submittedName>
</protein>
<feature type="region of interest" description="Disordered" evidence="1">
    <location>
        <begin position="77"/>
        <end position="97"/>
    </location>
</feature>
<sequence length="272" mass="28922">MRCHVGIHYSPPSREDALCSCSQAAVVSNAPSGARSSGSPLQQRASRPERSRPGPHGAGSALIRRCEGWWPETLQTDGLRPRRKQAHEGRPGRPLIAAHPSIGVAEGTASTTATLIWQHRGLLREDDAETALESPGVCCTSTFTPSFLGIPIGVEEQSPAGKPCVTATTAASLATSLATDEPCLLRLAGRANQALDSCPLPNTIGVEERRPARRECDPPPQHVSQRADEPCLLKLAGSKIFHRSWAAVHCLASAWKNEVPQGVTACLADEPC</sequence>
<dbReference type="EMBL" id="MCFA01000006">
    <property type="protein sequence ID" value="ORY18509.1"/>
    <property type="molecule type" value="Genomic_DNA"/>
</dbReference>
<proteinExistence type="predicted"/>
<gene>
    <name evidence="2" type="ORF">BCR34DRAFT_319855</name>
</gene>
<evidence type="ECO:0000313" key="3">
    <source>
        <dbReference type="Proteomes" id="UP000193144"/>
    </source>
</evidence>
<keyword evidence="3" id="KW-1185">Reference proteome</keyword>
<dbReference type="Proteomes" id="UP000193144">
    <property type="component" value="Unassembled WGS sequence"/>
</dbReference>
<feature type="compositionally biased region" description="Polar residues" evidence="1">
    <location>
        <begin position="29"/>
        <end position="45"/>
    </location>
</feature>